<organism evidence="2 3">
    <name type="scientific">Acinetobacter guerrae</name>
    <dbReference type="NCBI Taxonomy" id="1843371"/>
    <lineage>
        <taxon>Bacteria</taxon>
        <taxon>Pseudomonadati</taxon>
        <taxon>Pseudomonadota</taxon>
        <taxon>Gammaproteobacteria</taxon>
        <taxon>Moraxellales</taxon>
        <taxon>Moraxellaceae</taxon>
        <taxon>Acinetobacter</taxon>
    </lineage>
</organism>
<evidence type="ECO:0000313" key="3">
    <source>
        <dbReference type="Proteomes" id="UP000269001"/>
    </source>
</evidence>
<dbReference type="Proteomes" id="UP000269001">
    <property type="component" value="Unassembled WGS sequence"/>
</dbReference>
<proteinExistence type="predicted"/>
<keyword evidence="1" id="KW-0812">Transmembrane</keyword>
<accession>A0A3A8EJ55</accession>
<protein>
    <submittedName>
        <fullName evidence="2">Uncharacterized protein</fullName>
    </submittedName>
</protein>
<gene>
    <name evidence="2" type="ORF">D7V21_07265</name>
</gene>
<evidence type="ECO:0000256" key="1">
    <source>
        <dbReference type="SAM" id="Phobius"/>
    </source>
</evidence>
<reference evidence="2 3" key="1">
    <citation type="submission" date="2018-09" db="EMBL/GenBank/DDBJ databases">
        <title>The draft genome of Acinetobacter spp. strains.</title>
        <authorList>
            <person name="Qin J."/>
            <person name="Feng Y."/>
            <person name="Zong Z."/>
        </authorList>
    </citation>
    <scope>NUCLEOTIDE SEQUENCE [LARGE SCALE GENOMIC DNA]</scope>
    <source>
        <strain evidence="2 3">WCHAc060096</strain>
    </source>
</reference>
<dbReference type="EMBL" id="RAXU01000007">
    <property type="protein sequence ID" value="RKG34189.1"/>
    <property type="molecule type" value="Genomic_DNA"/>
</dbReference>
<dbReference type="RefSeq" id="WP_120369849.1">
    <property type="nucleotide sequence ID" value="NZ_RAXU01000007.1"/>
</dbReference>
<keyword evidence="3" id="KW-1185">Reference proteome</keyword>
<evidence type="ECO:0000313" key="2">
    <source>
        <dbReference type="EMBL" id="RKG34189.1"/>
    </source>
</evidence>
<dbReference type="AlphaFoldDB" id="A0A3A8EJ55"/>
<feature type="transmembrane region" description="Helical" evidence="1">
    <location>
        <begin position="6"/>
        <end position="28"/>
    </location>
</feature>
<keyword evidence="1" id="KW-1133">Transmembrane helix</keyword>
<keyword evidence="1" id="KW-0472">Membrane</keyword>
<name>A0A3A8EJ55_9GAMM</name>
<comment type="caution">
    <text evidence="2">The sequence shown here is derived from an EMBL/GenBank/DDBJ whole genome shotgun (WGS) entry which is preliminary data.</text>
</comment>
<sequence>MSIDWNLLIASFSAIVASVASIATFLGWKENRELRKAQTDPFVDIKLETVDYHISLFRLKITNMGKGGAFNLRVSLIPHSSLDDESTQIAQRIIDIFNDSKFMKEGINYLASLDYKNTRYLNFYEYGEKAVTTVDFFNTILIARVEFNDLNGKSFFREYEIDASELGDTYKLGKSFEESVPQSLEKMQKDTHNINQNLRKYYLYLERKFNEEKNEWTELELQRELLSIKFKRERDKKLGRINKTYNYKKLIKKPSIHELRKQNQ</sequence>